<keyword evidence="3 5" id="KW-0418">Kinase</keyword>
<reference evidence="5" key="2">
    <citation type="submission" date="2014-06" db="EMBL/GenBank/DDBJ databases">
        <title>Draft genome sequence of Clostridium spiroforme (DSM 1552).</title>
        <authorList>
            <person name="Sudarsanam P."/>
            <person name="Ley R."/>
            <person name="Guruge J."/>
            <person name="Turnbaugh P.J."/>
            <person name="Mahowald M."/>
            <person name="Liep D."/>
            <person name="Gordon J."/>
        </authorList>
    </citation>
    <scope>NUCLEOTIDE SEQUENCE</scope>
    <source>
        <strain evidence="5">DSM 1552</strain>
    </source>
</reference>
<dbReference type="PANTHER" id="PTHR10196:SF69">
    <property type="entry name" value="GLYCEROL KINASE"/>
    <property type="match status" value="1"/>
</dbReference>
<dbReference type="HOGENOM" id="CLU_176862_0_0_9"/>
<dbReference type="Gene3D" id="3.30.420.40">
    <property type="match status" value="1"/>
</dbReference>
<evidence type="ECO:0000313" key="6">
    <source>
        <dbReference type="Proteomes" id="UP000004910"/>
    </source>
</evidence>
<sequence length="82" mass="9423">MFKYIIALDQGTTSSRCIIFDYYGKIVAKAQKEITQIFLKPSWVEHDPIKIWETQLEVISEAIKASNAKMNEFVAIGITNQR</sequence>
<dbReference type="PANTHER" id="PTHR10196">
    <property type="entry name" value="SUGAR KINASE"/>
    <property type="match status" value="1"/>
</dbReference>
<dbReference type="Pfam" id="PF00370">
    <property type="entry name" value="FGGY_N"/>
    <property type="match status" value="1"/>
</dbReference>
<evidence type="ECO:0000259" key="4">
    <source>
        <dbReference type="Pfam" id="PF00370"/>
    </source>
</evidence>
<evidence type="ECO:0000256" key="3">
    <source>
        <dbReference type="ARBA" id="ARBA00022777"/>
    </source>
</evidence>
<dbReference type="InterPro" id="IPR043129">
    <property type="entry name" value="ATPase_NBD"/>
</dbReference>
<proteinExistence type="inferred from homology"/>
<dbReference type="EMBL" id="ABIK02000004">
    <property type="protein sequence ID" value="EDS75957.1"/>
    <property type="molecule type" value="Genomic_DNA"/>
</dbReference>
<dbReference type="InterPro" id="IPR018484">
    <property type="entry name" value="FGGY_N"/>
</dbReference>
<feature type="domain" description="Carbohydrate kinase FGGY N-terminal" evidence="4">
    <location>
        <begin position="4"/>
        <end position="82"/>
    </location>
</feature>
<comment type="similarity">
    <text evidence="1">Belongs to the FGGY kinase family.</text>
</comment>
<dbReference type="eggNOG" id="COG0554">
    <property type="taxonomic scope" value="Bacteria"/>
</dbReference>
<gene>
    <name evidence="5" type="ORF">CLOSPI_00487</name>
</gene>
<comment type="caution">
    <text evidence="5">The sequence shown here is derived from an EMBL/GenBank/DDBJ whole genome shotgun (WGS) entry which is preliminary data.</text>
</comment>
<organism evidence="5 6">
    <name type="scientific">Thomasclavelia spiroformis DSM 1552</name>
    <dbReference type="NCBI Taxonomy" id="428126"/>
    <lineage>
        <taxon>Bacteria</taxon>
        <taxon>Bacillati</taxon>
        <taxon>Bacillota</taxon>
        <taxon>Erysipelotrichia</taxon>
        <taxon>Erysipelotrichales</taxon>
        <taxon>Coprobacillaceae</taxon>
        <taxon>Thomasclavelia</taxon>
    </lineage>
</organism>
<accession>B1BZW0</accession>
<dbReference type="SUPFAM" id="SSF53067">
    <property type="entry name" value="Actin-like ATPase domain"/>
    <property type="match status" value="1"/>
</dbReference>
<dbReference type="GO" id="GO:0005829">
    <property type="term" value="C:cytosol"/>
    <property type="evidence" value="ECO:0007669"/>
    <property type="project" value="TreeGrafter"/>
</dbReference>
<evidence type="ECO:0000313" key="5">
    <source>
        <dbReference type="EMBL" id="EDS75957.1"/>
    </source>
</evidence>
<dbReference type="STRING" id="428126.CLOSPI_00487"/>
<keyword evidence="6" id="KW-1185">Reference proteome</keyword>
<name>B1BZW0_9FIRM</name>
<keyword evidence="2" id="KW-0808">Transferase</keyword>
<protein>
    <submittedName>
        <fullName evidence="5">Glycerol kinase 1 family protein</fullName>
    </submittedName>
</protein>
<dbReference type="GO" id="GO:0004370">
    <property type="term" value="F:glycerol kinase activity"/>
    <property type="evidence" value="ECO:0007669"/>
    <property type="project" value="TreeGrafter"/>
</dbReference>
<dbReference type="GO" id="GO:0019563">
    <property type="term" value="P:glycerol catabolic process"/>
    <property type="evidence" value="ECO:0007669"/>
    <property type="project" value="TreeGrafter"/>
</dbReference>
<evidence type="ECO:0000256" key="2">
    <source>
        <dbReference type="ARBA" id="ARBA00022679"/>
    </source>
</evidence>
<evidence type="ECO:0000256" key="1">
    <source>
        <dbReference type="ARBA" id="ARBA00009156"/>
    </source>
</evidence>
<dbReference type="Proteomes" id="UP000004910">
    <property type="component" value="Unassembled WGS sequence"/>
</dbReference>
<dbReference type="AlphaFoldDB" id="B1BZW0"/>
<reference evidence="5" key="1">
    <citation type="submission" date="2008-02" db="EMBL/GenBank/DDBJ databases">
        <authorList>
            <person name="Fulton L."/>
            <person name="Clifton S."/>
            <person name="Fulton B."/>
            <person name="Xu J."/>
            <person name="Minx P."/>
            <person name="Pepin K.H."/>
            <person name="Johnson M."/>
            <person name="Thiruvilangam P."/>
            <person name="Bhonagiri V."/>
            <person name="Nash W.E."/>
            <person name="Mardis E.R."/>
            <person name="Wilson R.K."/>
        </authorList>
    </citation>
    <scope>NUCLEOTIDE SEQUENCE [LARGE SCALE GENOMIC DNA]</scope>
    <source>
        <strain evidence="5">DSM 1552</strain>
    </source>
</reference>